<sequence length="227" mass="25082">MASSDTNAPSVVVRTTLPRLPLPPASEWPAIHTERLLLRPLTQDDLQAYFALRQQPEVMAESSLGKPDSDISETQAALNDFVDPEREKFLFGIFIAATGELIGDGGIHTVRFGSMGWPELGYKLAPAHWGRGYGTESMSAVLKAWWALPRQEAEVKVHPDSLQKEPGGSILSREHVAAEIATYNKGSRRVLEKLGFRHFGTWNESDTQLHRLGQPIEMAHYALSGPS</sequence>
<name>A0A439DJQ7_9PEZI</name>
<evidence type="ECO:0000313" key="2">
    <source>
        <dbReference type="EMBL" id="RWA14648.1"/>
    </source>
</evidence>
<dbReference type="AlphaFoldDB" id="A0A439DJQ7"/>
<dbReference type="InterPro" id="IPR000182">
    <property type="entry name" value="GNAT_dom"/>
</dbReference>
<dbReference type="Proteomes" id="UP000286045">
    <property type="component" value="Unassembled WGS sequence"/>
</dbReference>
<feature type="domain" description="N-acetyltransferase" evidence="1">
    <location>
        <begin position="36"/>
        <end position="223"/>
    </location>
</feature>
<dbReference type="InterPro" id="IPR051531">
    <property type="entry name" value="N-acetyltransferase"/>
</dbReference>
<dbReference type="Pfam" id="PF13302">
    <property type="entry name" value="Acetyltransf_3"/>
    <property type="match status" value="1"/>
</dbReference>
<evidence type="ECO:0000313" key="3">
    <source>
        <dbReference type="Proteomes" id="UP000286045"/>
    </source>
</evidence>
<accession>A0A439DJQ7</accession>
<evidence type="ECO:0000259" key="1">
    <source>
        <dbReference type="PROSITE" id="PS51186"/>
    </source>
</evidence>
<dbReference type="GO" id="GO:0016747">
    <property type="term" value="F:acyltransferase activity, transferring groups other than amino-acyl groups"/>
    <property type="evidence" value="ECO:0007669"/>
    <property type="project" value="InterPro"/>
</dbReference>
<dbReference type="SUPFAM" id="SSF55729">
    <property type="entry name" value="Acyl-CoA N-acyltransferases (Nat)"/>
    <property type="match status" value="2"/>
</dbReference>
<reference evidence="2 3" key="1">
    <citation type="submission" date="2018-12" db="EMBL/GenBank/DDBJ databases">
        <title>Draft genome sequence of Xylaria grammica IHI A82.</title>
        <authorList>
            <person name="Buettner E."/>
            <person name="Kellner H."/>
        </authorList>
    </citation>
    <scope>NUCLEOTIDE SEQUENCE [LARGE SCALE GENOMIC DNA]</scope>
    <source>
        <strain evidence="2 3">IHI A82</strain>
    </source>
</reference>
<comment type="caution">
    <text evidence="2">The sequence shown here is derived from an EMBL/GenBank/DDBJ whole genome shotgun (WGS) entry which is preliminary data.</text>
</comment>
<dbReference type="EMBL" id="RYZI01000005">
    <property type="protein sequence ID" value="RWA14648.1"/>
    <property type="molecule type" value="Genomic_DNA"/>
</dbReference>
<organism evidence="2 3">
    <name type="scientific">Xylaria grammica</name>
    <dbReference type="NCBI Taxonomy" id="363999"/>
    <lineage>
        <taxon>Eukaryota</taxon>
        <taxon>Fungi</taxon>
        <taxon>Dikarya</taxon>
        <taxon>Ascomycota</taxon>
        <taxon>Pezizomycotina</taxon>
        <taxon>Sordariomycetes</taxon>
        <taxon>Xylariomycetidae</taxon>
        <taxon>Xylariales</taxon>
        <taxon>Xylariaceae</taxon>
        <taxon>Xylaria</taxon>
    </lineage>
</organism>
<gene>
    <name evidence="2" type="ORF">EKO27_g478</name>
</gene>
<dbReference type="PANTHER" id="PTHR43792:SF1">
    <property type="entry name" value="N-ACETYLTRANSFERASE DOMAIN-CONTAINING PROTEIN"/>
    <property type="match status" value="1"/>
</dbReference>
<dbReference type="PANTHER" id="PTHR43792">
    <property type="entry name" value="GNAT FAMILY, PUTATIVE (AFU_ORTHOLOGUE AFUA_3G00765)-RELATED-RELATED"/>
    <property type="match status" value="1"/>
</dbReference>
<keyword evidence="3" id="KW-1185">Reference proteome</keyword>
<dbReference type="PROSITE" id="PS51186">
    <property type="entry name" value="GNAT"/>
    <property type="match status" value="1"/>
</dbReference>
<dbReference type="Gene3D" id="3.40.630.30">
    <property type="match status" value="1"/>
</dbReference>
<protein>
    <recommendedName>
        <fullName evidence="1">N-acetyltransferase domain-containing protein</fullName>
    </recommendedName>
</protein>
<dbReference type="InterPro" id="IPR016181">
    <property type="entry name" value="Acyl_CoA_acyltransferase"/>
</dbReference>
<proteinExistence type="predicted"/>